<gene>
    <name evidence="2" type="ORF">HELGO_WM2524</name>
</gene>
<evidence type="ECO:0000313" key="2">
    <source>
        <dbReference type="EMBL" id="CAA6801984.1"/>
    </source>
</evidence>
<keyword evidence="1" id="KW-1133">Transmembrane helix</keyword>
<proteinExistence type="predicted"/>
<feature type="transmembrane region" description="Helical" evidence="1">
    <location>
        <begin position="128"/>
        <end position="149"/>
    </location>
</feature>
<dbReference type="EMBL" id="CACVAS010000020">
    <property type="protein sequence ID" value="CAA6801984.1"/>
    <property type="molecule type" value="Genomic_DNA"/>
</dbReference>
<accession>A0A6S6SA66</accession>
<keyword evidence="1" id="KW-0812">Transmembrane</keyword>
<sequence>MKFLVTKELAHNPLLKMLVLMFVAILVLFLFSNVVLHHYQIGLTFESASESILGNEEAFVERMLLDTLLEKIHIDLFTSMITLTLLVMIYIRIYEPQSNTMIHIGFIAAILSIVSLVLSYFLGELFVMFWIGFFLLWHAVALYFSLLIIMKLARS</sequence>
<reference evidence="2" key="1">
    <citation type="submission" date="2020-01" db="EMBL/GenBank/DDBJ databases">
        <authorList>
            <person name="Meier V. D."/>
            <person name="Meier V D."/>
        </authorList>
    </citation>
    <scope>NUCLEOTIDE SEQUENCE</scope>
    <source>
        <strain evidence="2">HLG_WM_MAG_01</strain>
    </source>
</reference>
<organism evidence="2">
    <name type="scientific">uncultured Sulfurovum sp</name>
    <dbReference type="NCBI Taxonomy" id="269237"/>
    <lineage>
        <taxon>Bacteria</taxon>
        <taxon>Pseudomonadati</taxon>
        <taxon>Campylobacterota</taxon>
        <taxon>Epsilonproteobacteria</taxon>
        <taxon>Campylobacterales</taxon>
        <taxon>Sulfurovaceae</taxon>
        <taxon>Sulfurovum</taxon>
        <taxon>environmental samples</taxon>
    </lineage>
</organism>
<feature type="transmembrane region" description="Helical" evidence="1">
    <location>
        <begin position="72"/>
        <end position="91"/>
    </location>
</feature>
<keyword evidence="1" id="KW-0472">Membrane</keyword>
<evidence type="ECO:0000256" key="1">
    <source>
        <dbReference type="SAM" id="Phobius"/>
    </source>
</evidence>
<name>A0A6S6SA66_9BACT</name>
<dbReference type="AlphaFoldDB" id="A0A6S6SA66"/>
<feature type="transmembrane region" description="Helical" evidence="1">
    <location>
        <begin position="103"/>
        <end position="122"/>
    </location>
</feature>
<protein>
    <submittedName>
        <fullName evidence="2">Uncharacterized protein</fullName>
    </submittedName>
</protein>
<feature type="transmembrane region" description="Helical" evidence="1">
    <location>
        <begin position="14"/>
        <end position="36"/>
    </location>
</feature>